<comment type="caution">
    <text evidence="25">The sequence shown here is derived from an EMBL/GenBank/DDBJ whole genome shotgun (WGS) entry which is preliminary data.</text>
</comment>
<keyword evidence="19" id="KW-0539">Nucleus</keyword>
<dbReference type="CDD" id="cd18808">
    <property type="entry name" value="SF1_C_Upf1"/>
    <property type="match status" value="1"/>
</dbReference>
<dbReference type="Gene3D" id="3.90.320.10">
    <property type="match status" value="1"/>
</dbReference>
<dbReference type="GO" id="GO:0051539">
    <property type="term" value="F:4 iron, 4 sulfur cluster binding"/>
    <property type="evidence" value="ECO:0007669"/>
    <property type="project" value="UniProtKB-KW"/>
</dbReference>
<dbReference type="Pfam" id="PF08696">
    <property type="entry name" value="Dna2"/>
    <property type="match status" value="1"/>
</dbReference>
<dbReference type="FunFam" id="3.40.50.300:FF:000721">
    <property type="entry name" value="DNA replication ATP-dependent helicase/nuclease DNA2"/>
    <property type="match status" value="1"/>
</dbReference>
<evidence type="ECO:0000256" key="2">
    <source>
        <dbReference type="ARBA" id="ARBA00004123"/>
    </source>
</evidence>
<dbReference type="GO" id="GO:0043139">
    <property type="term" value="F:5'-3' DNA helicase activity"/>
    <property type="evidence" value="ECO:0007669"/>
    <property type="project" value="TreeGrafter"/>
</dbReference>
<evidence type="ECO:0000256" key="3">
    <source>
        <dbReference type="ARBA" id="ARBA00007913"/>
    </source>
</evidence>
<comment type="similarity">
    <text evidence="3">Belongs to the DNA2/NAM7 helicase family.</text>
</comment>
<dbReference type="GO" id="GO:0035861">
    <property type="term" value="C:site of double-strand break"/>
    <property type="evidence" value="ECO:0007669"/>
    <property type="project" value="UniProtKB-ARBA"/>
</dbReference>
<organism evidence="25 26">
    <name type="scientific">Mixia osmundae (strain CBS 9802 / IAM 14324 / JCM 22182 / KY 12970)</name>
    <dbReference type="NCBI Taxonomy" id="764103"/>
    <lineage>
        <taxon>Eukaryota</taxon>
        <taxon>Fungi</taxon>
        <taxon>Dikarya</taxon>
        <taxon>Basidiomycota</taxon>
        <taxon>Pucciniomycotina</taxon>
        <taxon>Mixiomycetes</taxon>
        <taxon>Mixiales</taxon>
        <taxon>Mixiaceae</taxon>
        <taxon>Mixia</taxon>
    </lineage>
</organism>
<dbReference type="GO" id="GO:0005524">
    <property type="term" value="F:ATP binding"/>
    <property type="evidence" value="ECO:0007669"/>
    <property type="project" value="UniProtKB-KW"/>
</dbReference>
<dbReference type="InterPro" id="IPR026851">
    <property type="entry name" value="Dna2/JHS1_DEXXQ-box"/>
</dbReference>
<evidence type="ECO:0000259" key="24">
    <source>
        <dbReference type="Pfam" id="PF13087"/>
    </source>
</evidence>
<keyword evidence="13" id="KW-0347">Helicase</keyword>
<feature type="domain" description="DNA2/NAM7 helicase helicase" evidence="23">
    <location>
        <begin position="715"/>
        <end position="804"/>
    </location>
</feature>
<dbReference type="InterPro" id="IPR050534">
    <property type="entry name" value="Coronavir_polyprotein_1ab"/>
</dbReference>
<evidence type="ECO:0000256" key="6">
    <source>
        <dbReference type="ARBA" id="ARBA00022485"/>
    </source>
</evidence>
<dbReference type="CDD" id="cd22318">
    <property type="entry name" value="DNA2_N-like"/>
    <property type="match status" value="1"/>
</dbReference>
<comment type="subcellular location">
    <subcellularLocation>
        <location evidence="2">Nucleus</location>
    </subcellularLocation>
</comment>
<evidence type="ECO:0000256" key="1">
    <source>
        <dbReference type="ARBA" id="ARBA00001966"/>
    </source>
</evidence>
<evidence type="ECO:0000256" key="21">
    <source>
        <dbReference type="ARBA" id="ARBA00047995"/>
    </source>
</evidence>
<dbReference type="Pfam" id="PF13087">
    <property type="entry name" value="AAA_12"/>
    <property type="match status" value="1"/>
</dbReference>
<feature type="domain" description="DNA2/NAM7 helicase helicase" evidence="23">
    <location>
        <begin position="814"/>
        <end position="881"/>
    </location>
</feature>
<dbReference type="InterPro" id="IPR047187">
    <property type="entry name" value="SF1_C_Upf1"/>
</dbReference>
<evidence type="ECO:0000256" key="15">
    <source>
        <dbReference type="ARBA" id="ARBA00023004"/>
    </source>
</evidence>
<keyword evidence="14" id="KW-0067">ATP-binding</keyword>
<keyword evidence="18" id="KW-0234">DNA repair</keyword>
<keyword evidence="16" id="KW-0411">Iron-sulfur</keyword>
<dbReference type="GO" id="GO:0006260">
    <property type="term" value="P:DNA replication"/>
    <property type="evidence" value="ECO:0007669"/>
    <property type="project" value="UniProtKB-KW"/>
</dbReference>
<dbReference type="InterPro" id="IPR011604">
    <property type="entry name" value="PDDEXK-like_dom_sf"/>
</dbReference>
<dbReference type="FunCoup" id="G7E867">
    <property type="interactions" value="318"/>
</dbReference>
<dbReference type="InterPro" id="IPR041679">
    <property type="entry name" value="DNA2/NAM7-like_C"/>
</dbReference>
<keyword evidence="9" id="KW-0479">Metal-binding</keyword>
<dbReference type="PANTHER" id="PTHR43788:SF8">
    <property type="entry name" value="DNA-BINDING PROTEIN SMUBP-2"/>
    <property type="match status" value="1"/>
</dbReference>
<evidence type="ECO:0000256" key="18">
    <source>
        <dbReference type="ARBA" id="ARBA00023204"/>
    </source>
</evidence>
<dbReference type="eggNOG" id="KOG1805">
    <property type="taxonomic scope" value="Eukaryota"/>
</dbReference>
<evidence type="ECO:0000256" key="9">
    <source>
        <dbReference type="ARBA" id="ARBA00022723"/>
    </source>
</evidence>
<dbReference type="InterPro" id="IPR014808">
    <property type="entry name" value="DNA_replication_fac_Dna2_N"/>
</dbReference>
<evidence type="ECO:0000256" key="10">
    <source>
        <dbReference type="ARBA" id="ARBA00022741"/>
    </source>
</evidence>
<proteinExistence type="inferred from homology"/>
<dbReference type="SUPFAM" id="SSF52540">
    <property type="entry name" value="P-loop containing nucleoside triphosphate hydrolases"/>
    <property type="match status" value="1"/>
</dbReference>
<dbReference type="OrthoDB" id="6513042at2759"/>
<evidence type="ECO:0000259" key="23">
    <source>
        <dbReference type="Pfam" id="PF13086"/>
    </source>
</evidence>
<gene>
    <name evidence="25" type="primary">Mo05716</name>
    <name evidence="25" type="ORF">E5Q_05716</name>
</gene>
<dbReference type="CDD" id="cd18041">
    <property type="entry name" value="DEXXQc_DNA2"/>
    <property type="match status" value="1"/>
</dbReference>
<dbReference type="Gene3D" id="3.40.50.300">
    <property type="entry name" value="P-loop containing nucleotide triphosphate hydrolases"/>
    <property type="match status" value="3"/>
</dbReference>
<dbReference type="Proteomes" id="UP000009131">
    <property type="component" value="Unassembled WGS sequence"/>
</dbReference>
<keyword evidence="7" id="KW-0235">DNA replication</keyword>
<dbReference type="GO" id="GO:0003677">
    <property type="term" value="F:DNA binding"/>
    <property type="evidence" value="ECO:0007669"/>
    <property type="project" value="UniProtKB-KW"/>
</dbReference>
<evidence type="ECO:0000259" key="22">
    <source>
        <dbReference type="Pfam" id="PF08696"/>
    </source>
</evidence>
<name>G7E867_MIXOS</name>
<dbReference type="InterPro" id="IPR027417">
    <property type="entry name" value="P-loop_NTPase"/>
</dbReference>
<keyword evidence="10" id="KW-0547">Nucleotide-binding</keyword>
<keyword evidence="6" id="KW-0004">4Fe-4S</keyword>
<dbReference type="AlphaFoldDB" id="G7E867"/>
<keyword evidence="11" id="KW-0227">DNA damage</keyword>
<sequence>MTQGEMDALCGALAGNDSTDDLQDDVLTTPLTSPQFPGPPTRSMRVPLAQQYLRLRVLSVSVSSGTRKQRPIKILELSPDLRKDACPSRLQVYLEDDWMETQVYADDVVNVVGNFEELPSSEDDGDRSDATLVCRITRSQNYLILHPDVLVTCTRVAETLFCPRKAILQERLRATSEITEALVYGNLLHEVMQRCLVAGRFDLAARTQAIEGLLANTRCLERLWALSLDRAAVQSELLSRSAGLPTWAERYCNSEEPKAEAKLVDPRSVDKTAETLSLRKILDIEEDIWSPRLGLKGKIDASVEVQVHDETSRSDVVAISPLEIKTGRMLSNMIHRAQTMLYTLLMSERYDAPIALGLLVYSQQEHAYKVDALRNELRGLLISRNTMVNYLATAPARREPISPALTPSQTSDSTGQLVSPRLTALASSQAYWSDASTFSPPLAFSNSSQFARELDDIEDNLLATDRPELVLPDGLDNAAACSRCFVRPGCMLYRKTLEGHDFIAADGDELQKIFASDTDHLEEHHVAFFRKWERLLSMEDKDQICYKREIWTMSAPEREQQGRCLADMRVRSLVRVEALEQSDKIHRYTCVMSRGESILPTGLLTCRLSPGDPVVVSVQDGATAVARGFILDVTPTELKLGLDHDPGSSLRGSKAVKYRVDLEELLAGTGRLRDNLAQLLYAHGDVRLRAKVIDLMPPRFCSRHSQDSITTGTGLNMDQHHALVMALTADDYALVHGMPGTGKTTLIAEMVKTFVARGQTVLLAAHTHSAVDTLVSKICSSVHVLRLGNIDKVREDLRHLTLADSDMQSLADVERMLMAPPVVATTCLGINHIVFSRRRFDVCILDEASQVLLPVALGPLRYADRFVLVGDHHQLPPVVRSRQARKEGYDESLFSLLSTARPESVAHLTIQYRMTEPIMRLASHAFYNDKLVCGSADTATQQLQLPLTLPFANDWCSVLFNPACCVGFVDTDDLPARDSWQSGSWNDFECTVVVKLINDLLARGITQQQIGVITPYREQVRLLKSMLDSLRGIEVLTADKSQGRDKDCVIISLVRSNEEGSTGELLKDWRRLNDSIYRQAHPPY</sequence>
<evidence type="ECO:0000256" key="11">
    <source>
        <dbReference type="ARBA" id="ARBA00022763"/>
    </source>
</evidence>
<evidence type="ECO:0000256" key="8">
    <source>
        <dbReference type="ARBA" id="ARBA00022722"/>
    </source>
</evidence>
<dbReference type="GO" id="GO:0046872">
    <property type="term" value="F:metal ion binding"/>
    <property type="evidence" value="ECO:0007669"/>
    <property type="project" value="UniProtKB-KW"/>
</dbReference>
<dbReference type="GO" id="GO:0000014">
    <property type="term" value="F:single-stranded DNA endodeoxyribonuclease activity"/>
    <property type="evidence" value="ECO:0007669"/>
    <property type="project" value="UniProtKB-ARBA"/>
</dbReference>
<keyword evidence="15" id="KW-0408">Iron</keyword>
<evidence type="ECO:0000256" key="16">
    <source>
        <dbReference type="ARBA" id="ARBA00023014"/>
    </source>
</evidence>
<keyword evidence="12" id="KW-0378">Hydrolase</keyword>
<dbReference type="GO" id="GO:0005634">
    <property type="term" value="C:nucleus"/>
    <property type="evidence" value="ECO:0007669"/>
    <property type="project" value="UniProtKB-SubCell"/>
</dbReference>
<keyword evidence="8" id="KW-0540">Nuclease</keyword>
<evidence type="ECO:0000256" key="20">
    <source>
        <dbReference type="ARBA" id="ARBA00023268"/>
    </source>
</evidence>
<dbReference type="EC" id="3.6.4.12" evidence="4"/>
<evidence type="ECO:0000256" key="17">
    <source>
        <dbReference type="ARBA" id="ARBA00023125"/>
    </source>
</evidence>
<dbReference type="STRING" id="764103.G7E867"/>
<keyword evidence="26" id="KW-1185">Reference proteome</keyword>
<reference evidence="25 26" key="1">
    <citation type="journal article" date="2011" name="J. Gen. Appl. Microbiol.">
        <title>Draft genome sequencing of the enigmatic basidiomycete Mixia osmundae.</title>
        <authorList>
            <person name="Nishida H."/>
            <person name="Nagatsuka Y."/>
            <person name="Sugiyama J."/>
        </authorList>
    </citation>
    <scope>NUCLEOTIDE SEQUENCE [LARGE SCALE GENOMIC DNA]</scope>
    <source>
        <strain evidence="26">CBS 9802 / IAM 14324 / JCM 22182 / KY 12970</strain>
    </source>
</reference>
<dbReference type="GO" id="GO:0016887">
    <property type="term" value="F:ATP hydrolysis activity"/>
    <property type="evidence" value="ECO:0007669"/>
    <property type="project" value="RHEA"/>
</dbReference>
<dbReference type="GO" id="GO:0006302">
    <property type="term" value="P:double-strand break repair"/>
    <property type="evidence" value="ECO:0007669"/>
    <property type="project" value="UniProtKB-ARBA"/>
</dbReference>
<evidence type="ECO:0000256" key="13">
    <source>
        <dbReference type="ARBA" id="ARBA00022806"/>
    </source>
</evidence>
<dbReference type="GO" id="GO:0017116">
    <property type="term" value="F:single-stranded DNA helicase activity"/>
    <property type="evidence" value="ECO:0007669"/>
    <property type="project" value="InterPro"/>
</dbReference>
<dbReference type="InParanoid" id="G7E867"/>
<evidence type="ECO:0000256" key="4">
    <source>
        <dbReference type="ARBA" id="ARBA00012551"/>
    </source>
</evidence>
<dbReference type="Pfam" id="PF13086">
    <property type="entry name" value="AAA_11"/>
    <property type="match status" value="2"/>
</dbReference>
<reference evidence="25 26" key="2">
    <citation type="journal article" date="2012" name="Open Biol.">
        <title>Characteristics of nucleosomes and linker DNA regions on the genome of the basidiomycete Mixia osmundae revealed by mono- and dinucleosome mapping.</title>
        <authorList>
            <person name="Nishida H."/>
            <person name="Kondo S."/>
            <person name="Matsumoto T."/>
            <person name="Suzuki Y."/>
            <person name="Yoshikawa H."/>
            <person name="Taylor T.D."/>
            <person name="Sugiyama J."/>
        </authorList>
    </citation>
    <scope>NUCLEOTIDE SEQUENCE [LARGE SCALE GENOMIC DNA]</scope>
    <source>
        <strain evidence="26">CBS 9802 / IAM 14324 / JCM 22182 / KY 12970</strain>
    </source>
</reference>
<evidence type="ECO:0000313" key="26">
    <source>
        <dbReference type="Proteomes" id="UP000009131"/>
    </source>
</evidence>
<comment type="cofactor">
    <cofactor evidence="1">
        <name>[4Fe-4S] cluster</name>
        <dbReference type="ChEBI" id="CHEBI:49883"/>
    </cofactor>
</comment>
<feature type="domain" description="DNA2/NAM7 helicase-like C-terminal" evidence="24">
    <location>
        <begin position="889"/>
        <end position="1078"/>
    </location>
</feature>
<feature type="domain" description="DNA replication factor Dna2 N-terminal" evidence="22">
    <location>
        <begin position="89"/>
        <end position="305"/>
    </location>
</feature>
<evidence type="ECO:0000256" key="12">
    <source>
        <dbReference type="ARBA" id="ARBA00022801"/>
    </source>
</evidence>
<dbReference type="EMBL" id="BABT02000170">
    <property type="protein sequence ID" value="GAA99027.1"/>
    <property type="molecule type" value="Genomic_DNA"/>
</dbReference>
<protein>
    <recommendedName>
        <fullName evidence="5">DNA replication ATP-dependent helicase/nuclease DNA2</fullName>
        <ecNumber evidence="4">3.6.4.12</ecNumber>
    </recommendedName>
</protein>
<evidence type="ECO:0000313" key="25">
    <source>
        <dbReference type="EMBL" id="GAA99027.1"/>
    </source>
</evidence>
<dbReference type="InterPro" id="IPR041677">
    <property type="entry name" value="DNA2/NAM7_AAA_11"/>
</dbReference>
<dbReference type="PANTHER" id="PTHR43788">
    <property type="entry name" value="DNA2/NAM7 HELICASE FAMILY MEMBER"/>
    <property type="match status" value="1"/>
</dbReference>
<evidence type="ECO:0000256" key="5">
    <source>
        <dbReference type="ARBA" id="ARBA00021516"/>
    </source>
</evidence>
<keyword evidence="20" id="KW-0511">Multifunctional enzyme</keyword>
<evidence type="ECO:0000256" key="7">
    <source>
        <dbReference type="ARBA" id="ARBA00022705"/>
    </source>
</evidence>
<evidence type="ECO:0000256" key="14">
    <source>
        <dbReference type="ARBA" id="ARBA00022840"/>
    </source>
</evidence>
<dbReference type="HOGENOM" id="CLU_001666_2_0_1"/>
<accession>G7E867</accession>
<keyword evidence="17" id="KW-0238">DNA-binding</keyword>
<evidence type="ECO:0000256" key="19">
    <source>
        <dbReference type="ARBA" id="ARBA00023242"/>
    </source>
</evidence>
<comment type="catalytic activity">
    <reaction evidence="21">
        <text>ATP + H2O = ADP + phosphate + H(+)</text>
        <dbReference type="Rhea" id="RHEA:13065"/>
        <dbReference type="ChEBI" id="CHEBI:15377"/>
        <dbReference type="ChEBI" id="CHEBI:15378"/>
        <dbReference type="ChEBI" id="CHEBI:30616"/>
        <dbReference type="ChEBI" id="CHEBI:43474"/>
        <dbReference type="ChEBI" id="CHEBI:456216"/>
        <dbReference type="EC" id="3.6.4.12"/>
    </reaction>
</comment>